<feature type="domain" description="MacB-like periplasmic core" evidence="8">
    <location>
        <begin position="18"/>
        <end position="226"/>
    </location>
</feature>
<organism evidence="9 10">
    <name type="scientific">Geotalea uraniireducens (strain Rf4)</name>
    <name type="common">Geobacter uraniireducens</name>
    <dbReference type="NCBI Taxonomy" id="351605"/>
    <lineage>
        <taxon>Bacteria</taxon>
        <taxon>Pseudomonadati</taxon>
        <taxon>Thermodesulfobacteriota</taxon>
        <taxon>Desulfuromonadia</taxon>
        <taxon>Geobacterales</taxon>
        <taxon>Geobacteraceae</taxon>
        <taxon>Geotalea</taxon>
    </lineage>
</organism>
<dbReference type="InterPro" id="IPR051125">
    <property type="entry name" value="ABC-4/HrtB_transporter"/>
</dbReference>
<dbReference type="InterPro" id="IPR003838">
    <property type="entry name" value="ABC3_permease_C"/>
</dbReference>
<dbReference type="Pfam" id="PF02687">
    <property type="entry name" value="FtsX"/>
    <property type="match status" value="1"/>
</dbReference>
<dbReference type="PANTHER" id="PTHR43738">
    <property type="entry name" value="ABC TRANSPORTER, MEMBRANE PROTEIN"/>
    <property type="match status" value="1"/>
</dbReference>
<feature type="domain" description="ABC3 transporter permease C-terminal" evidence="7">
    <location>
        <begin position="261"/>
        <end position="374"/>
    </location>
</feature>
<evidence type="ECO:0000256" key="5">
    <source>
        <dbReference type="ARBA" id="ARBA00023136"/>
    </source>
</evidence>
<accession>A5GE02</accession>
<keyword evidence="3 6" id="KW-0812">Transmembrane</keyword>
<reference evidence="9 10" key="1">
    <citation type="submission" date="2007-05" db="EMBL/GenBank/DDBJ databases">
        <title>Complete sequence of Geobacter uraniireducens Rf4.</title>
        <authorList>
            <consortium name="US DOE Joint Genome Institute"/>
            <person name="Copeland A."/>
            <person name="Lucas S."/>
            <person name="Lapidus A."/>
            <person name="Barry K."/>
            <person name="Detter J.C."/>
            <person name="Glavina del Rio T."/>
            <person name="Hammon N."/>
            <person name="Israni S."/>
            <person name="Dalin E."/>
            <person name="Tice H."/>
            <person name="Pitluck S."/>
            <person name="Chertkov O."/>
            <person name="Brettin T."/>
            <person name="Bruce D."/>
            <person name="Han C."/>
            <person name="Schmutz J."/>
            <person name="Larimer F."/>
            <person name="Land M."/>
            <person name="Hauser L."/>
            <person name="Kyrpides N."/>
            <person name="Mikhailova N."/>
            <person name="Shelobolina E."/>
            <person name="Aklujkar M."/>
            <person name="Lovley D."/>
            <person name="Richardson P."/>
        </authorList>
    </citation>
    <scope>NUCLEOTIDE SEQUENCE [LARGE SCALE GENOMIC DNA]</scope>
    <source>
        <strain evidence="9 10">Rf4</strain>
    </source>
</reference>
<feature type="transmembrane region" description="Helical" evidence="6">
    <location>
        <begin position="254"/>
        <end position="274"/>
    </location>
</feature>
<gene>
    <name evidence="9" type="ordered locus">Gura_1458</name>
</gene>
<protein>
    <submittedName>
        <fullName evidence="9">Uncharacterized protein</fullName>
    </submittedName>
</protein>
<dbReference type="AlphaFoldDB" id="A5GE02"/>
<dbReference type="Pfam" id="PF12704">
    <property type="entry name" value="MacB_PCD"/>
    <property type="match status" value="1"/>
</dbReference>
<dbReference type="STRING" id="351605.Gura_1458"/>
<evidence type="ECO:0000256" key="1">
    <source>
        <dbReference type="ARBA" id="ARBA00004651"/>
    </source>
</evidence>
<keyword evidence="2" id="KW-1003">Cell membrane</keyword>
<evidence type="ECO:0000259" key="7">
    <source>
        <dbReference type="Pfam" id="PF02687"/>
    </source>
</evidence>
<dbReference type="GO" id="GO:0005886">
    <property type="term" value="C:plasma membrane"/>
    <property type="evidence" value="ECO:0007669"/>
    <property type="project" value="UniProtKB-SubCell"/>
</dbReference>
<keyword evidence="4 6" id="KW-1133">Transmembrane helix</keyword>
<feature type="transmembrane region" description="Helical" evidence="6">
    <location>
        <begin position="348"/>
        <end position="367"/>
    </location>
</feature>
<evidence type="ECO:0000256" key="2">
    <source>
        <dbReference type="ARBA" id="ARBA00022475"/>
    </source>
</evidence>
<feature type="transmembrane region" description="Helical" evidence="6">
    <location>
        <begin position="295"/>
        <end position="328"/>
    </location>
</feature>
<feature type="transmembrane region" description="Helical" evidence="6">
    <location>
        <begin position="20"/>
        <end position="44"/>
    </location>
</feature>
<evidence type="ECO:0000313" key="9">
    <source>
        <dbReference type="EMBL" id="ABQ25657.1"/>
    </source>
</evidence>
<proteinExistence type="predicted"/>
<evidence type="ECO:0000256" key="3">
    <source>
        <dbReference type="ARBA" id="ARBA00022692"/>
    </source>
</evidence>
<dbReference type="KEGG" id="gur:Gura_1458"/>
<dbReference type="PANTHER" id="PTHR43738:SF3">
    <property type="entry name" value="ABC TRANSPORTER PERMEASE"/>
    <property type="match status" value="1"/>
</dbReference>
<evidence type="ECO:0000256" key="4">
    <source>
        <dbReference type="ARBA" id="ARBA00022989"/>
    </source>
</evidence>
<evidence type="ECO:0000313" key="10">
    <source>
        <dbReference type="Proteomes" id="UP000006695"/>
    </source>
</evidence>
<dbReference type="Proteomes" id="UP000006695">
    <property type="component" value="Chromosome"/>
</dbReference>
<sequence>MFILKLIIRNAFRHKLRSFLTVLGVAIAILAFGLLRTLVGLWYLGVEQSSATRLVTRNAISLVFSLPISYKDRIRQIPGVKQISYGNWFGGIYIDEKNFFPNFAVEPRSYLELYPEFVLSPGERDAFIHDRRGAVAGRKLAAKYRWKVGDMITLKGTIFPGEWEFVLRGIYRGAQKSTDETQFFFNWEYLNETMKRTVPRRADQAGFYMIGVTKPELAAEVSQAVDSTFRNSLAETLTETEKAFQLSFVSMTEAIMIAIKIVSYVVIVIIMVVAANTMAMTARERIAEYATLKALGFGAGHIAGIVFGESIVIAMIGGGVGVLLTFPAAHWIETELSQFFPVFSVSPLTVYLDLLAALVIGVVASIFPTWRGATIRIADGLRRIG</sequence>
<name>A5GE02_GEOUR</name>
<dbReference type="RefSeq" id="WP_011938373.1">
    <property type="nucleotide sequence ID" value="NC_009483.1"/>
</dbReference>
<keyword evidence="10" id="KW-1185">Reference proteome</keyword>
<evidence type="ECO:0000256" key="6">
    <source>
        <dbReference type="SAM" id="Phobius"/>
    </source>
</evidence>
<keyword evidence="5 6" id="KW-0472">Membrane</keyword>
<dbReference type="InterPro" id="IPR025857">
    <property type="entry name" value="MacB_PCD"/>
</dbReference>
<comment type="subcellular location">
    <subcellularLocation>
        <location evidence="1">Cell membrane</location>
        <topology evidence="1">Multi-pass membrane protein</topology>
    </subcellularLocation>
</comment>
<evidence type="ECO:0000259" key="8">
    <source>
        <dbReference type="Pfam" id="PF12704"/>
    </source>
</evidence>
<dbReference type="HOGENOM" id="CLU_000604_8_10_7"/>
<dbReference type="OrthoDB" id="9775474at2"/>
<dbReference type="EMBL" id="CP000698">
    <property type="protein sequence ID" value="ABQ25657.1"/>
    <property type="molecule type" value="Genomic_DNA"/>
</dbReference>